<keyword evidence="2" id="KW-0732">Signal</keyword>
<sequence>MMGVVRLAAIVALIAAGLDPDGVRGKALCSIPINYNSFHGRAPMRCTRNGPRSVRSRIFLNPPARPFGRNFASSTGAGAPSFMDSAGHSPSPCSGSGQTFSKREDPDASAGGERGRRSATWEAGFVTGTFSVTAFDKVVRNDEEKEEEVEGAVELVAWQAFAAVDLDDLQICLQ</sequence>
<feature type="compositionally biased region" description="Polar residues" evidence="1">
    <location>
        <begin position="91"/>
        <end position="100"/>
    </location>
</feature>
<name>A0A176WJL6_MARPO</name>
<dbReference type="AlphaFoldDB" id="A0A176WJL6"/>
<dbReference type="EMBL" id="LVLJ01000808">
    <property type="protein sequence ID" value="OAE32532.1"/>
    <property type="molecule type" value="Genomic_DNA"/>
</dbReference>
<feature type="chain" id="PRO_5008052534" evidence="2">
    <location>
        <begin position="26"/>
        <end position="174"/>
    </location>
</feature>
<evidence type="ECO:0000256" key="2">
    <source>
        <dbReference type="SAM" id="SignalP"/>
    </source>
</evidence>
<feature type="signal peptide" evidence="2">
    <location>
        <begin position="1"/>
        <end position="25"/>
    </location>
</feature>
<accession>A0A176WJL6</accession>
<evidence type="ECO:0000313" key="4">
    <source>
        <dbReference type="Proteomes" id="UP000077202"/>
    </source>
</evidence>
<evidence type="ECO:0000256" key="1">
    <source>
        <dbReference type="SAM" id="MobiDB-lite"/>
    </source>
</evidence>
<organism evidence="3 4">
    <name type="scientific">Marchantia polymorpha subsp. ruderalis</name>
    <dbReference type="NCBI Taxonomy" id="1480154"/>
    <lineage>
        <taxon>Eukaryota</taxon>
        <taxon>Viridiplantae</taxon>
        <taxon>Streptophyta</taxon>
        <taxon>Embryophyta</taxon>
        <taxon>Marchantiophyta</taxon>
        <taxon>Marchantiopsida</taxon>
        <taxon>Marchantiidae</taxon>
        <taxon>Marchantiales</taxon>
        <taxon>Marchantiaceae</taxon>
        <taxon>Marchantia</taxon>
    </lineage>
</organism>
<comment type="caution">
    <text evidence="3">The sequence shown here is derived from an EMBL/GenBank/DDBJ whole genome shotgun (WGS) entry which is preliminary data.</text>
</comment>
<keyword evidence="4" id="KW-1185">Reference proteome</keyword>
<gene>
    <name evidence="3" type="ORF">AXG93_3242s1550</name>
</gene>
<feature type="region of interest" description="Disordered" evidence="1">
    <location>
        <begin position="70"/>
        <end position="118"/>
    </location>
</feature>
<proteinExistence type="predicted"/>
<evidence type="ECO:0000313" key="3">
    <source>
        <dbReference type="EMBL" id="OAE32532.1"/>
    </source>
</evidence>
<dbReference type="Proteomes" id="UP000077202">
    <property type="component" value="Unassembled WGS sequence"/>
</dbReference>
<protein>
    <submittedName>
        <fullName evidence="3">Uncharacterized protein</fullName>
    </submittedName>
</protein>
<reference evidence="3" key="1">
    <citation type="submission" date="2016-03" db="EMBL/GenBank/DDBJ databases">
        <title>Mechanisms controlling the formation of the plant cell surface in tip-growing cells are functionally conserved among land plants.</title>
        <authorList>
            <person name="Honkanen S."/>
            <person name="Jones V.A."/>
            <person name="Morieri G."/>
            <person name="Champion C."/>
            <person name="Hetherington A.J."/>
            <person name="Kelly S."/>
            <person name="Saint-Marcoux D."/>
            <person name="Proust H."/>
            <person name="Prescott H."/>
            <person name="Dolan L."/>
        </authorList>
    </citation>
    <scope>NUCLEOTIDE SEQUENCE [LARGE SCALE GENOMIC DNA]</scope>
    <source>
        <tissue evidence="3">Whole gametophyte</tissue>
    </source>
</reference>